<dbReference type="GO" id="GO:0016197">
    <property type="term" value="P:endosomal transport"/>
    <property type="evidence" value="ECO:0007669"/>
    <property type="project" value="TreeGrafter"/>
</dbReference>
<feature type="domain" description="Vps16 C-terminal" evidence="3">
    <location>
        <begin position="960"/>
        <end position="1267"/>
    </location>
</feature>
<feature type="domain" description="Vps16 N-terminal" evidence="4">
    <location>
        <begin position="514"/>
        <end position="852"/>
    </location>
</feature>
<feature type="compositionally biased region" description="Basic residues" evidence="2">
    <location>
        <begin position="336"/>
        <end position="351"/>
    </location>
</feature>
<evidence type="ECO:0000256" key="1">
    <source>
        <dbReference type="ARBA" id="ARBA00009250"/>
    </source>
</evidence>
<comment type="caution">
    <text evidence="5">The sequence shown here is derived from an EMBL/GenBank/DDBJ whole genome shotgun (WGS) entry which is preliminary data.</text>
</comment>
<dbReference type="InterPro" id="IPR038132">
    <property type="entry name" value="Vps16_C_sf"/>
</dbReference>
<dbReference type="InterPro" id="IPR006926">
    <property type="entry name" value="Vps16_N"/>
</dbReference>
<dbReference type="Proteomes" id="UP000559027">
    <property type="component" value="Unassembled WGS sequence"/>
</dbReference>
<proteinExistence type="inferred from homology"/>
<protein>
    <recommendedName>
        <fullName evidence="7">Vacuolar protein sorting-associated protein 16 homolog</fullName>
    </recommendedName>
</protein>
<evidence type="ECO:0000256" key="2">
    <source>
        <dbReference type="SAM" id="MobiDB-lite"/>
    </source>
</evidence>
<sequence>MSPPAESFRTCVVERNQPRKAYDFNASAEAPRLLYTSMSPQLELELSSPSLTVPDTSRSQLQVFSQSDKVSGQVFLDGSCHHTGRLSVTLEGAFYYEKVVPSTEDSATPLQPPTSKHVFLTSATHINVSPANDNIPLLPFQASFMKRRPSASRLQGSGSLKRSHPFYFEFPRGYRPGEELPCSFSFSSDTDTTPKPFSVAYRIFAHWEPSESLDNSSSLEVPIIIQADKDFQSIDASPRSQESWTEMPLKPERPVPFRCAVTLPSSITFSRSSAIPYFVVFTTTPRSPVLAKEIAADASISVVLIRQVTVTEQALPPTPPITPSSDDLDSPTGKTKLLRKVTRTVHQRQRSARPDSYTDPRDKPLPELPSQAWTQPFTETRQIRNDMCIGFQKRPRHQCGPGSHPPLDAQMALPDGLHKAKFSLKQDMLPSIDWNGLSVKAINHLNTPGPIVLWSLASTTTLLILELLHEADYYGGTPDHVMAGDAGGDRFLSPTTPLHGHREVTRPQRLHHRRLSWDQGKIIRFGWTLDERLVLLNEEGVYRLYDLQGEYQQHSLGAEAAELGIIDARIHDNGLVALTSSLTLLEVKNWDGGRPLTLANPGLSEPPHAWAIIPPDLNISRHVEVLLSVESTILSVDNLESIDQRLSRGPFTHISPSPNGKSLALLTFSGTLWVVSTDFQRNMAEFETNNVVGAEGPVKQVEWCGNDAILLTWDGLAVLVGPFGDTLQYFYAGALFTVTEMDGVRVIGPDVRLQIPESDLSSDKNTASTLSIFRPGSTAPSAILYDAWESFNSRSPKADESVRSIKPELAKAVDECIDAAGQEWEPYWQRRLLNAAKFGRGYLDFHNPADFVSMGQTLKVLNSVRFYEIGIPLTYSQYNYASPSHLITRLTSRNLHLLALRISSYLNLKPDAVLKHWACAKIAHTRPTATGAGKDAELSGDDEVCAMIVEKFRQLGRTDLSYADIAKRAWETGRPGLATKLLDHETQASGQVPLLLTMKEDRLALSKAVDSGDTDMGGFLWSLQLPLGTFFRLIEDGGEKLAPANKLLQVYAREQDREMLRDFYYSDDRRVESAVLALDEASRATDQAAKITSVKTAQKFFSDDKDRGFEAKMMDENVRLLTAQQQLEKDADGKISFFGLSVNGTIRQCIINGLSKRADKIKADFKVSDKRFWYLKLHSLTEIRDFEALDTFSKSKRSPIGYEPFVRHLVENGHTKEAIAYVARCDSPRRADLYVECGEWRLAGKECKERGDKAKLEEIRKKCPNAMILRELDQIATSMK</sequence>
<accession>A0A8H5G254</accession>
<feature type="region of interest" description="Disordered" evidence="2">
    <location>
        <begin position="314"/>
        <end position="377"/>
    </location>
</feature>
<organism evidence="5 6">
    <name type="scientific">Leucocoprinus leucothites</name>
    <dbReference type="NCBI Taxonomy" id="201217"/>
    <lineage>
        <taxon>Eukaryota</taxon>
        <taxon>Fungi</taxon>
        <taxon>Dikarya</taxon>
        <taxon>Basidiomycota</taxon>
        <taxon>Agaricomycotina</taxon>
        <taxon>Agaricomycetes</taxon>
        <taxon>Agaricomycetidae</taxon>
        <taxon>Agaricales</taxon>
        <taxon>Agaricineae</taxon>
        <taxon>Agaricaceae</taxon>
        <taxon>Leucocoprinus</taxon>
    </lineage>
</organism>
<dbReference type="GO" id="GO:0005768">
    <property type="term" value="C:endosome"/>
    <property type="evidence" value="ECO:0007669"/>
    <property type="project" value="TreeGrafter"/>
</dbReference>
<gene>
    <name evidence="5" type="ORF">D9756_006618</name>
</gene>
<dbReference type="EMBL" id="JAACJO010000006">
    <property type="protein sequence ID" value="KAF5356936.1"/>
    <property type="molecule type" value="Genomic_DNA"/>
</dbReference>
<evidence type="ECO:0000313" key="5">
    <source>
        <dbReference type="EMBL" id="KAF5356936.1"/>
    </source>
</evidence>
<reference evidence="5 6" key="1">
    <citation type="journal article" date="2020" name="ISME J.">
        <title>Uncovering the hidden diversity of litter-decomposition mechanisms in mushroom-forming fungi.</title>
        <authorList>
            <person name="Floudas D."/>
            <person name="Bentzer J."/>
            <person name="Ahren D."/>
            <person name="Johansson T."/>
            <person name="Persson P."/>
            <person name="Tunlid A."/>
        </authorList>
    </citation>
    <scope>NUCLEOTIDE SEQUENCE [LARGE SCALE GENOMIC DNA]</scope>
    <source>
        <strain evidence="5 6">CBS 146.42</strain>
    </source>
</reference>
<dbReference type="Pfam" id="PF04841">
    <property type="entry name" value="Vps16_N"/>
    <property type="match status" value="1"/>
</dbReference>
<dbReference type="InterPro" id="IPR016534">
    <property type="entry name" value="VPS16"/>
</dbReference>
<comment type="similarity">
    <text evidence="1">Belongs to the VPS16 family.</text>
</comment>
<dbReference type="GO" id="GO:0030897">
    <property type="term" value="C:HOPS complex"/>
    <property type="evidence" value="ECO:0007669"/>
    <property type="project" value="TreeGrafter"/>
</dbReference>
<dbReference type="PANTHER" id="PTHR12811:SF0">
    <property type="entry name" value="VACUOLAR PROTEIN SORTING-ASSOCIATED PROTEIN 16 HOMOLOG"/>
    <property type="match status" value="1"/>
</dbReference>
<dbReference type="Pfam" id="PF04840">
    <property type="entry name" value="Vps16_C"/>
    <property type="match status" value="1"/>
</dbReference>
<evidence type="ECO:0000313" key="6">
    <source>
        <dbReference type="Proteomes" id="UP000559027"/>
    </source>
</evidence>
<dbReference type="InterPro" id="IPR006925">
    <property type="entry name" value="Vps16_C"/>
</dbReference>
<dbReference type="GO" id="GO:0042144">
    <property type="term" value="P:vacuole fusion, non-autophagic"/>
    <property type="evidence" value="ECO:0007669"/>
    <property type="project" value="TreeGrafter"/>
</dbReference>
<feature type="compositionally biased region" description="Basic and acidic residues" evidence="2">
    <location>
        <begin position="352"/>
        <end position="365"/>
    </location>
</feature>
<dbReference type="PANTHER" id="PTHR12811">
    <property type="entry name" value="VACUOLAR PROTEIN SORTING VPS16"/>
    <property type="match status" value="1"/>
</dbReference>
<evidence type="ECO:0000259" key="4">
    <source>
        <dbReference type="Pfam" id="PF04841"/>
    </source>
</evidence>
<dbReference type="GO" id="GO:0003779">
    <property type="term" value="F:actin binding"/>
    <property type="evidence" value="ECO:0007669"/>
    <property type="project" value="TreeGrafter"/>
</dbReference>
<keyword evidence="6" id="KW-1185">Reference proteome</keyword>
<dbReference type="Gene3D" id="1.10.150.780">
    <property type="entry name" value="Vps16, C-terminal region"/>
    <property type="match status" value="1"/>
</dbReference>
<dbReference type="GO" id="GO:0006886">
    <property type="term" value="P:intracellular protein transport"/>
    <property type="evidence" value="ECO:0007669"/>
    <property type="project" value="InterPro"/>
</dbReference>
<name>A0A8H5G254_9AGAR</name>
<dbReference type="AlphaFoldDB" id="A0A8H5G254"/>
<dbReference type="OrthoDB" id="1792at2759"/>
<evidence type="ECO:0008006" key="7">
    <source>
        <dbReference type="Google" id="ProtNLM"/>
    </source>
</evidence>
<dbReference type="SUPFAM" id="SSF69322">
    <property type="entry name" value="Tricorn protease domain 2"/>
    <property type="match status" value="1"/>
</dbReference>
<evidence type="ECO:0000259" key="3">
    <source>
        <dbReference type="Pfam" id="PF04840"/>
    </source>
</evidence>